<keyword evidence="2" id="KW-1185">Reference proteome</keyword>
<comment type="caution">
    <text evidence="1">The sequence shown here is derived from an EMBL/GenBank/DDBJ whole genome shotgun (WGS) entry which is preliminary data.</text>
</comment>
<gene>
    <name evidence="1" type="ORF">HMPREF9103_02134</name>
</gene>
<dbReference type="STRING" id="797515.HMPREF9103_02134"/>
<reference evidence="1 2" key="1">
    <citation type="submission" date="2011-09" db="EMBL/GenBank/DDBJ databases">
        <authorList>
            <person name="Weinstock G."/>
            <person name="Sodergren E."/>
            <person name="Clifton S."/>
            <person name="Fulton L."/>
            <person name="Fulton B."/>
            <person name="Courtney L."/>
            <person name="Fronick C."/>
            <person name="Harrison M."/>
            <person name="Strong C."/>
            <person name="Farmer C."/>
            <person name="Delahaunty K."/>
            <person name="Markovic C."/>
            <person name="Hall O."/>
            <person name="Minx P."/>
            <person name="Tomlinson C."/>
            <person name="Mitreva M."/>
            <person name="Hou S."/>
            <person name="Chen J."/>
            <person name="Wollam A."/>
            <person name="Pepin K.H."/>
            <person name="Johnson M."/>
            <person name="Bhonagiri V."/>
            <person name="Zhang X."/>
            <person name="Suruliraj S."/>
            <person name="Warren W."/>
            <person name="Chinwalla A."/>
            <person name="Mardis E.R."/>
            <person name="Wilson R.K."/>
        </authorList>
    </citation>
    <scope>NUCLEOTIDE SEQUENCE [LARGE SCALE GENOMIC DNA]</scope>
    <source>
        <strain evidence="1 2">F0439</strain>
    </source>
</reference>
<organism evidence="1 2">
    <name type="scientific">Lentilactobacillus parafarraginis F0439</name>
    <dbReference type="NCBI Taxonomy" id="797515"/>
    <lineage>
        <taxon>Bacteria</taxon>
        <taxon>Bacillati</taxon>
        <taxon>Bacillota</taxon>
        <taxon>Bacilli</taxon>
        <taxon>Lactobacillales</taxon>
        <taxon>Lactobacillaceae</taxon>
        <taxon>Lentilactobacillus</taxon>
    </lineage>
</organism>
<dbReference type="AlphaFoldDB" id="G9ZQX6"/>
<sequence length="42" mass="4918">MRKFFWPGNHPESLNSNRYQHLNNSKVTGYVLINSMQPVAQI</sequence>
<protein>
    <submittedName>
        <fullName evidence="1">Uncharacterized protein</fullName>
    </submittedName>
</protein>
<evidence type="ECO:0000313" key="1">
    <source>
        <dbReference type="EMBL" id="EHL97078.1"/>
    </source>
</evidence>
<dbReference type="HOGENOM" id="CLU_3253274_0_0_9"/>
<name>G9ZQX6_9LACO</name>
<accession>G9ZQX6</accession>
<dbReference type="EMBL" id="AGEY01000152">
    <property type="protein sequence ID" value="EHL97078.1"/>
    <property type="molecule type" value="Genomic_DNA"/>
</dbReference>
<evidence type="ECO:0000313" key="2">
    <source>
        <dbReference type="Proteomes" id="UP000004625"/>
    </source>
</evidence>
<proteinExistence type="predicted"/>
<dbReference type="Proteomes" id="UP000004625">
    <property type="component" value="Unassembled WGS sequence"/>
</dbReference>